<dbReference type="Pfam" id="PF02537">
    <property type="entry name" value="CRCB"/>
    <property type="match status" value="1"/>
</dbReference>
<evidence type="ECO:0000256" key="11">
    <source>
        <dbReference type="HAMAP-Rule" id="MF_00454"/>
    </source>
</evidence>
<dbReference type="HOGENOM" id="CLU_114342_2_3_0"/>
<evidence type="ECO:0000256" key="10">
    <source>
        <dbReference type="ARBA" id="ARBA00035585"/>
    </source>
</evidence>
<evidence type="ECO:0000256" key="8">
    <source>
        <dbReference type="ARBA" id="ARBA00023303"/>
    </source>
</evidence>
<dbReference type="GO" id="GO:0046872">
    <property type="term" value="F:metal ion binding"/>
    <property type="evidence" value="ECO:0007669"/>
    <property type="project" value="UniProtKB-KW"/>
</dbReference>
<dbReference type="PANTHER" id="PTHR28259:SF1">
    <property type="entry name" value="FLUORIDE EXPORT PROTEIN 1-RELATED"/>
    <property type="match status" value="1"/>
</dbReference>
<evidence type="ECO:0000256" key="3">
    <source>
        <dbReference type="ARBA" id="ARBA00022519"/>
    </source>
</evidence>
<feature type="binding site" evidence="11">
    <location>
        <position position="88"/>
    </location>
    <ligand>
        <name>Na(+)</name>
        <dbReference type="ChEBI" id="CHEBI:29101"/>
        <note>structural</note>
    </ligand>
</feature>
<dbReference type="GO" id="GO:0005886">
    <property type="term" value="C:plasma membrane"/>
    <property type="evidence" value="ECO:0007669"/>
    <property type="project" value="UniProtKB-SubCell"/>
</dbReference>
<keyword evidence="11" id="KW-0915">Sodium</keyword>
<keyword evidence="7 11" id="KW-0472">Membrane</keyword>
<organism evidence="12 13">
    <name type="scientific">Phycisphaera mikurensis (strain NBRC 102666 / KCTC 22515 / FYK2301M01)</name>
    <dbReference type="NCBI Taxonomy" id="1142394"/>
    <lineage>
        <taxon>Bacteria</taxon>
        <taxon>Pseudomonadati</taxon>
        <taxon>Planctomycetota</taxon>
        <taxon>Phycisphaerae</taxon>
        <taxon>Phycisphaerales</taxon>
        <taxon>Phycisphaeraceae</taxon>
        <taxon>Phycisphaera</taxon>
    </lineage>
</organism>
<dbReference type="eggNOG" id="COG0239">
    <property type="taxonomic scope" value="Bacteria"/>
</dbReference>
<keyword evidence="13" id="KW-1185">Reference proteome</keyword>
<keyword evidence="3 11" id="KW-0997">Cell inner membrane</keyword>
<dbReference type="KEGG" id="phm:PSMK_14140"/>
<name>I0IE85_PHYMF</name>
<evidence type="ECO:0000256" key="7">
    <source>
        <dbReference type="ARBA" id="ARBA00023136"/>
    </source>
</evidence>
<dbReference type="AlphaFoldDB" id="I0IE85"/>
<dbReference type="EMBL" id="AP012338">
    <property type="protein sequence ID" value="BAM03573.1"/>
    <property type="molecule type" value="Genomic_DNA"/>
</dbReference>
<evidence type="ECO:0000256" key="1">
    <source>
        <dbReference type="ARBA" id="ARBA00004651"/>
    </source>
</evidence>
<comment type="subcellular location">
    <subcellularLocation>
        <location evidence="11">Cell inner membrane</location>
        <topology evidence="11">Multi-pass membrane protein</topology>
    </subcellularLocation>
    <subcellularLocation>
        <location evidence="1">Cell membrane</location>
        <topology evidence="1">Multi-pass membrane protein</topology>
    </subcellularLocation>
</comment>
<dbReference type="GO" id="GO:0140114">
    <property type="term" value="P:cellular detoxification of fluoride"/>
    <property type="evidence" value="ECO:0007669"/>
    <property type="project" value="UniProtKB-UniRule"/>
</dbReference>
<comment type="activity regulation">
    <text evidence="11">Na(+) is not transported, but it plays an essential structural role and its presence is essential for fluoride channel function.</text>
</comment>
<evidence type="ECO:0000313" key="13">
    <source>
        <dbReference type="Proteomes" id="UP000007881"/>
    </source>
</evidence>
<dbReference type="RefSeq" id="WP_014436792.1">
    <property type="nucleotide sequence ID" value="NC_017080.1"/>
</dbReference>
<accession>I0IE85</accession>
<sequence length="135" mass="13616">MAGSSERWLTLGLIAVAGGAGALSRYGFTLALGRLHGAEATVRPLATLGVNATGCLAFGFFWAAAAGRGDAWSIGRVAVLTGFLGAFTTFSTFGFEVASLLRAGRPAAALAVVAAQNAIGIAMAWAGIWLGTRAI</sequence>
<evidence type="ECO:0000256" key="9">
    <source>
        <dbReference type="ARBA" id="ARBA00035120"/>
    </source>
</evidence>
<evidence type="ECO:0000256" key="5">
    <source>
        <dbReference type="ARBA" id="ARBA00022989"/>
    </source>
</evidence>
<feature type="transmembrane region" description="Helical" evidence="11">
    <location>
        <begin position="107"/>
        <end position="130"/>
    </location>
</feature>
<protein>
    <recommendedName>
        <fullName evidence="11">Fluoride-specific ion channel FluC</fullName>
    </recommendedName>
</protein>
<comment type="similarity">
    <text evidence="9 11">Belongs to the fluoride channel Fluc/FEX (TC 1.A.43) family.</text>
</comment>
<keyword evidence="2 11" id="KW-1003">Cell membrane</keyword>
<feature type="binding site" evidence="11">
    <location>
        <position position="85"/>
    </location>
    <ligand>
        <name>Na(+)</name>
        <dbReference type="ChEBI" id="CHEBI:29101"/>
        <note>structural</note>
    </ligand>
</feature>
<keyword evidence="8 11" id="KW-0407">Ion channel</keyword>
<evidence type="ECO:0000256" key="4">
    <source>
        <dbReference type="ARBA" id="ARBA00022692"/>
    </source>
</evidence>
<feature type="transmembrane region" description="Helical" evidence="11">
    <location>
        <begin position="77"/>
        <end position="95"/>
    </location>
</feature>
<dbReference type="HAMAP" id="MF_00454">
    <property type="entry name" value="FluC"/>
    <property type="match status" value="1"/>
</dbReference>
<dbReference type="STRING" id="1142394.PSMK_14140"/>
<dbReference type="InterPro" id="IPR003691">
    <property type="entry name" value="FluC"/>
</dbReference>
<keyword evidence="5 11" id="KW-1133">Transmembrane helix</keyword>
<evidence type="ECO:0000313" key="12">
    <source>
        <dbReference type="EMBL" id="BAM03573.1"/>
    </source>
</evidence>
<dbReference type="PANTHER" id="PTHR28259">
    <property type="entry name" value="FLUORIDE EXPORT PROTEIN 1-RELATED"/>
    <property type="match status" value="1"/>
</dbReference>
<keyword evidence="11" id="KW-0813">Transport</keyword>
<proteinExistence type="inferred from homology"/>
<evidence type="ECO:0000256" key="2">
    <source>
        <dbReference type="ARBA" id="ARBA00022475"/>
    </source>
</evidence>
<dbReference type="Proteomes" id="UP000007881">
    <property type="component" value="Chromosome"/>
</dbReference>
<gene>
    <name evidence="11" type="primary">fluC</name>
    <name evidence="11" type="synonym">crcB</name>
    <name evidence="12" type="ordered locus">PSMK_14140</name>
</gene>
<dbReference type="GO" id="GO:0062054">
    <property type="term" value="F:fluoride channel activity"/>
    <property type="evidence" value="ECO:0007669"/>
    <property type="project" value="UniProtKB-UniRule"/>
</dbReference>
<reference evidence="12 13" key="1">
    <citation type="submission" date="2012-02" db="EMBL/GenBank/DDBJ databases">
        <title>Complete genome sequence of Phycisphaera mikurensis NBRC 102666.</title>
        <authorList>
            <person name="Ankai A."/>
            <person name="Hosoyama A."/>
            <person name="Terui Y."/>
            <person name="Sekine M."/>
            <person name="Fukai R."/>
            <person name="Kato Y."/>
            <person name="Nakamura S."/>
            <person name="Yamada-Narita S."/>
            <person name="Kawakoshi A."/>
            <person name="Fukunaga Y."/>
            <person name="Yamazaki S."/>
            <person name="Fujita N."/>
        </authorList>
    </citation>
    <scope>NUCLEOTIDE SEQUENCE [LARGE SCALE GENOMIC DNA]</scope>
    <source>
        <strain evidence="13">NBRC 102666 / KCTC 22515 / FYK2301M01</strain>
    </source>
</reference>
<evidence type="ECO:0000256" key="6">
    <source>
        <dbReference type="ARBA" id="ARBA00023065"/>
    </source>
</evidence>
<keyword evidence="4 11" id="KW-0812">Transmembrane</keyword>
<dbReference type="OrthoDB" id="9815830at2"/>
<keyword evidence="11" id="KW-0479">Metal-binding</keyword>
<keyword evidence="6 11" id="KW-0406">Ion transport</keyword>
<feature type="transmembrane region" description="Helical" evidence="11">
    <location>
        <begin position="46"/>
        <end position="65"/>
    </location>
</feature>
<comment type="function">
    <text evidence="11">Fluoride-specific ion channel. Important for reducing fluoride concentration in the cell, thus reducing its toxicity.</text>
</comment>
<comment type="catalytic activity">
    <reaction evidence="10">
        <text>fluoride(in) = fluoride(out)</text>
        <dbReference type="Rhea" id="RHEA:76159"/>
        <dbReference type="ChEBI" id="CHEBI:17051"/>
    </reaction>
    <physiologicalReaction direction="left-to-right" evidence="10">
        <dbReference type="Rhea" id="RHEA:76160"/>
    </physiologicalReaction>
</comment>